<dbReference type="GO" id="GO:0005524">
    <property type="term" value="F:ATP binding"/>
    <property type="evidence" value="ECO:0007669"/>
    <property type="project" value="UniProtKB-UniRule"/>
</dbReference>
<dbReference type="InterPro" id="IPR008271">
    <property type="entry name" value="Ser/Thr_kinase_AS"/>
</dbReference>
<dbReference type="PANTHER" id="PTHR43289">
    <property type="entry name" value="MITOGEN-ACTIVATED PROTEIN KINASE KINASE KINASE 20-RELATED"/>
    <property type="match status" value="1"/>
</dbReference>
<dbReference type="PROSITE" id="PS00108">
    <property type="entry name" value="PROTEIN_KINASE_ST"/>
    <property type="match status" value="1"/>
</dbReference>
<dbReference type="Gene3D" id="3.30.200.20">
    <property type="entry name" value="Phosphorylase Kinase, domain 1"/>
    <property type="match status" value="1"/>
</dbReference>
<dbReference type="SUPFAM" id="SSF82171">
    <property type="entry name" value="DPP6 N-terminal domain-like"/>
    <property type="match status" value="1"/>
</dbReference>
<dbReference type="AlphaFoldDB" id="A0A832I3K2"/>
<keyword evidence="3 7" id="KW-0418">Kinase</keyword>
<dbReference type="InterPro" id="IPR011044">
    <property type="entry name" value="Quino_amine_DH_bsu"/>
</dbReference>
<dbReference type="SUPFAM" id="SSF50969">
    <property type="entry name" value="YVTN repeat-like/Quinoprotein amine dehydrogenase"/>
    <property type="match status" value="1"/>
</dbReference>
<evidence type="ECO:0000256" key="4">
    <source>
        <dbReference type="ARBA" id="ARBA00022840"/>
    </source>
</evidence>
<dbReference type="Gene3D" id="2.120.10.30">
    <property type="entry name" value="TolB, C-terminal domain"/>
    <property type="match status" value="2"/>
</dbReference>
<sequence>MDGVDQEMTLSPGAKLGPYEIAAPLGAGGMGEVHRARDTRLGREVAIKALPAAFAQDPERLARFEREARLLASLSHPNIAGIHGLEEAGGHRFLVLEYVEGETLAARLARGALAVDEAVEVCRQVAAAVEAAHESGVVHRDLKPGNVMLTPAGTVKVLDFGLARGGGAGGGTGATDLSASPTMTYAATAAGVILGTAAYMSPEQARGRSVDRRTDIWSFGCVLYECLTGRRAFEGETVSDLIARILEREPDLAALPAGVPPRVTELLQRCLVKDARSRLRDIGDARIALEEALAARTPSGRLARSGTLSPGATGAGAAPARRAPPFAWAAGGLVAGALAVGAAWLALGPRGGGEGAARAVATEIVVPDEIAQPFGMALSFDGAYVVVSGFDPDAPAGGTPRPRTYVRRLDAFAFERAPALDDAFGVMPARDGRDLLAILPESPGSSEFKMVRLPQDGSGPAIKLADMGLDWRGIAELADGRFVLGLGDSAFAVMPRSGGDLPPAVRLDAGRPGVLRYDVSFGPTDLERGFLVSVVSYVNRAFRFSVGVADERTGKVKVLVEDGGQARFVAPDLLAFTRGDVLYAGRFDPARLEVRGEPVPVWSGLLSPGGFAPAFFQISRRGDLLYLPGAAGGERQVASIARDGTVTPRFTETRNVRSFELSADGRRIVFGVTNQRGIDELWVSDAEHRDIRQLETDQGADCNQPRWSPDATRIAYRRVGEDGQDGIYVQNADGTGKERVLAEEGGASYRPAGWRPDGQTLLVQRTVAGVNDLLLLPLAPGAAREAREIPGGAKGRANARVSPDGRLVTFWSDETRREAVFVAELTPDGRFGRRTQVTPASPTLPRWGPDGRTVYVPDDRGRILASTITVGDELRASPPVEVWDMQKLRFGMWHVQPDGSLLAGMLRRGEGEARVHHLVTNFAAEARRKLAEAARQ</sequence>
<evidence type="ECO:0000256" key="3">
    <source>
        <dbReference type="ARBA" id="ARBA00022777"/>
    </source>
</evidence>
<keyword evidence="2 5" id="KW-0547">Nucleotide-binding</keyword>
<dbReference type="CDD" id="cd14014">
    <property type="entry name" value="STKc_PknB_like"/>
    <property type="match status" value="1"/>
</dbReference>
<evidence type="ECO:0000256" key="1">
    <source>
        <dbReference type="ARBA" id="ARBA00022679"/>
    </source>
</evidence>
<dbReference type="Pfam" id="PF07676">
    <property type="entry name" value="PD40"/>
    <property type="match status" value="1"/>
</dbReference>
<dbReference type="GO" id="GO:0004674">
    <property type="term" value="F:protein serine/threonine kinase activity"/>
    <property type="evidence" value="ECO:0007669"/>
    <property type="project" value="TreeGrafter"/>
</dbReference>
<feature type="domain" description="Protein kinase" evidence="6">
    <location>
        <begin position="19"/>
        <end position="293"/>
    </location>
</feature>
<protein>
    <submittedName>
        <fullName evidence="7">Serine/threonine-protein kinase</fullName>
    </submittedName>
</protein>
<dbReference type="InterPro" id="IPR000719">
    <property type="entry name" value="Prot_kinase_dom"/>
</dbReference>
<accession>A0A832I3K2</accession>
<organism evidence="7">
    <name type="scientific">Eiseniibacteriota bacterium</name>
    <dbReference type="NCBI Taxonomy" id="2212470"/>
    <lineage>
        <taxon>Bacteria</taxon>
        <taxon>Candidatus Eiseniibacteriota</taxon>
    </lineage>
</organism>
<dbReference type="PANTHER" id="PTHR43289:SF34">
    <property type="entry name" value="SERINE_THREONINE-PROTEIN KINASE YBDM-RELATED"/>
    <property type="match status" value="1"/>
</dbReference>
<evidence type="ECO:0000313" key="7">
    <source>
        <dbReference type="EMBL" id="HGZ44101.1"/>
    </source>
</evidence>
<name>A0A832I3K2_UNCEI</name>
<evidence type="ECO:0000256" key="5">
    <source>
        <dbReference type="PROSITE-ProRule" id="PRU10141"/>
    </source>
</evidence>
<dbReference type="Pfam" id="PF00069">
    <property type="entry name" value="Pkinase"/>
    <property type="match status" value="1"/>
</dbReference>
<proteinExistence type="predicted"/>
<keyword evidence="1" id="KW-0808">Transferase</keyword>
<dbReference type="PROSITE" id="PS00107">
    <property type="entry name" value="PROTEIN_KINASE_ATP"/>
    <property type="match status" value="1"/>
</dbReference>
<dbReference type="EMBL" id="DSQF01000024">
    <property type="protein sequence ID" value="HGZ44101.1"/>
    <property type="molecule type" value="Genomic_DNA"/>
</dbReference>
<evidence type="ECO:0000259" key="6">
    <source>
        <dbReference type="PROSITE" id="PS50011"/>
    </source>
</evidence>
<comment type="caution">
    <text evidence="7">The sequence shown here is derived from an EMBL/GenBank/DDBJ whole genome shotgun (WGS) entry which is preliminary data.</text>
</comment>
<dbReference type="SUPFAM" id="SSF56112">
    <property type="entry name" value="Protein kinase-like (PK-like)"/>
    <property type="match status" value="1"/>
</dbReference>
<gene>
    <name evidence="7" type="ORF">ENR23_11915</name>
</gene>
<dbReference type="InterPro" id="IPR011042">
    <property type="entry name" value="6-blade_b-propeller_TolB-like"/>
</dbReference>
<dbReference type="InterPro" id="IPR017441">
    <property type="entry name" value="Protein_kinase_ATP_BS"/>
</dbReference>
<keyword evidence="4 5" id="KW-0067">ATP-binding</keyword>
<dbReference type="InterPro" id="IPR011009">
    <property type="entry name" value="Kinase-like_dom_sf"/>
</dbReference>
<dbReference type="SMART" id="SM00220">
    <property type="entry name" value="S_TKc"/>
    <property type="match status" value="1"/>
</dbReference>
<dbReference type="Gene3D" id="1.10.510.10">
    <property type="entry name" value="Transferase(Phosphotransferase) domain 1"/>
    <property type="match status" value="1"/>
</dbReference>
<evidence type="ECO:0000256" key="2">
    <source>
        <dbReference type="ARBA" id="ARBA00022741"/>
    </source>
</evidence>
<dbReference type="InterPro" id="IPR011659">
    <property type="entry name" value="WD40"/>
</dbReference>
<dbReference type="PROSITE" id="PS50011">
    <property type="entry name" value="PROTEIN_KINASE_DOM"/>
    <property type="match status" value="1"/>
</dbReference>
<reference evidence="7" key="1">
    <citation type="journal article" date="2020" name="mSystems">
        <title>Genome- and Community-Level Interaction Insights into Carbon Utilization and Element Cycling Functions of Hydrothermarchaeota in Hydrothermal Sediment.</title>
        <authorList>
            <person name="Zhou Z."/>
            <person name="Liu Y."/>
            <person name="Xu W."/>
            <person name="Pan J."/>
            <person name="Luo Z.H."/>
            <person name="Li M."/>
        </authorList>
    </citation>
    <scope>NUCLEOTIDE SEQUENCE [LARGE SCALE GENOMIC DNA]</scope>
    <source>
        <strain evidence="7">SpSt-381</strain>
    </source>
</reference>
<feature type="binding site" evidence="5">
    <location>
        <position position="48"/>
    </location>
    <ligand>
        <name>ATP</name>
        <dbReference type="ChEBI" id="CHEBI:30616"/>
    </ligand>
</feature>